<keyword evidence="8" id="KW-1003">Cell membrane</keyword>
<feature type="transmembrane region" description="Helical" evidence="19">
    <location>
        <begin position="212"/>
        <end position="230"/>
    </location>
</feature>
<evidence type="ECO:0000256" key="14">
    <source>
        <dbReference type="ARBA" id="ARBA00023098"/>
    </source>
</evidence>
<evidence type="ECO:0000256" key="6">
    <source>
        <dbReference type="ARBA" id="ARBA00012487"/>
    </source>
</evidence>
<comment type="pathway">
    <text evidence="3 18">Phospholipid metabolism; CDP-diacylglycerol biosynthesis; CDP-diacylglycerol from sn-glycerol 3-phosphate: step 3/3.</text>
</comment>
<keyword evidence="11 18" id="KW-0812">Transmembrane</keyword>
<evidence type="ECO:0000256" key="2">
    <source>
        <dbReference type="ARBA" id="ARBA00004651"/>
    </source>
</evidence>
<evidence type="ECO:0000256" key="5">
    <source>
        <dbReference type="ARBA" id="ARBA00010185"/>
    </source>
</evidence>
<accession>A0ABW7DN26</accession>
<evidence type="ECO:0000313" key="21">
    <source>
        <dbReference type="Proteomes" id="UP001605989"/>
    </source>
</evidence>
<dbReference type="PROSITE" id="PS01315">
    <property type="entry name" value="CDS"/>
    <property type="match status" value="1"/>
</dbReference>
<evidence type="ECO:0000256" key="4">
    <source>
        <dbReference type="ARBA" id="ARBA00005189"/>
    </source>
</evidence>
<feature type="transmembrane region" description="Helical" evidence="19">
    <location>
        <begin position="187"/>
        <end position="206"/>
    </location>
</feature>
<keyword evidence="10 18" id="KW-0808">Transferase</keyword>
<gene>
    <name evidence="20" type="ORF">ACGTZG_04665</name>
</gene>
<keyword evidence="16" id="KW-0594">Phospholipid biosynthesis</keyword>
<comment type="pathway">
    <text evidence="4">Lipid metabolism.</text>
</comment>
<dbReference type="PANTHER" id="PTHR46382:SF1">
    <property type="entry name" value="PHOSPHATIDATE CYTIDYLYLTRANSFERASE"/>
    <property type="match status" value="1"/>
</dbReference>
<evidence type="ECO:0000256" key="8">
    <source>
        <dbReference type="ARBA" id="ARBA00022475"/>
    </source>
</evidence>
<reference evidence="20 21" key="1">
    <citation type="submission" date="2024-10" db="EMBL/GenBank/DDBJ databases">
        <authorList>
            <person name="Sang B.-I."/>
            <person name="Prabhaharan D."/>
        </authorList>
    </citation>
    <scope>NUCLEOTIDE SEQUENCE [LARGE SCALE GENOMIC DNA]</scope>
    <source>
        <strain evidence="20 21">MH</strain>
    </source>
</reference>
<dbReference type="EC" id="2.7.7.41" evidence="6 18"/>
<dbReference type="Proteomes" id="UP001605989">
    <property type="component" value="Unassembled WGS sequence"/>
</dbReference>
<organism evidence="20 21">
    <name type="scientific">Megasphaera hexanoica</name>
    <dbReference type="NCBI Taxonomy" id="1675036"/>
    <lineage>
        <taxon>Bacteria</taxon>
        <taxon>Bacillati</taxon>
        <taxon>Bacillota</taxon>
        <taxon>Negativicutes</taxon>
        <taxon>Veillonellales</taxon>
        <taxon>Veillonellaceae</taxon>
        <taxon>Megasphaera</taxon>
    </lineage>
</organism>
<evidence type="ECO:0000256" key="13">
    <source>
        <dbReference type="ARBA" id="ARBA00022989"/>
    </source>
</evidence>
<dbReference type="PANTHER" id="PTHR46382">
    <property type="entry name" value="PHOSPHATIDATE CYTIDYLYLTRANSFERASE"/>
    <property type="match status" value="1"/>
</dbReference>
<evidence type="ECO:0000256" key="16">
    <source>
        <dbReference type="ARBA" id="ARBA00023209"/>
    </source>
</evidence>
<evidence type="ECO:0000256" key="15">
    <source>
        <dbReference type="ARBA" id="ARBA00023136"/>
    </source>
</evidence>
<comment type="subcellular location">
    <subcellularLocation>
        <location evidence="2">Cell membrane</location>
        <topology evidence="2">Multi-pass membrane protein</topology>
    </subcellularLocation>
</comment>
<keyword evidence="17" id="KW-1208">Phospholipid metabolism</keyword>
<evidence type="ECO:0000256" key="1">
    <source>
        <dbReference type="ARBA" id="ARBA00001698"/>
    </source>
</evidence>
<dbReference type="InterPro" id="IPR000374">
    <property type="entry name" value="PC_trans"/>
</dbReference>
<protein>
    <recommendedName>
        <fullName evidence="7 18">Phosphatidate cytidylyltransferase</fullName>
        <ecNumber evidence="6 18">2.7.7.41</ecNumber>
    </recommendedName>
</protein>
<evidence type="ECO:0000256" key="7">
    <source>
        <dbReference type="ARBA" id="ARBA00019373"/>
    </source>
</evidence>
<feature type="transmembrane region" description="Helical" evidence="19">
    <location>
        <begin position="106"/>
        <end position="125"/>
    </location>
</feature>
<evidence type="ECO:0000256" key="17">
    <source>
        <dbReference type="ARBA" id="ARBA00023264"/>
    </source>
</evidence>
<feature type="transmembrane region" description="Helical" evidence="19">
    <location>
        <begin position="76"/>
        <end position="94"/>
    </location>
</feature>
<evidence type="ECO:0000313" key="20">
    <source>
        <dbReference type="EMBL" id="MFG6272475.1"/>
    </source>
</evidence>
<evidence type="ECO:0000256" key="18">
    <source>
        <dbReference type="RuleBase" id="RU003938"/>
    </source>
</evidence>
<name>A0ABW7DN26_9FIRM</name>
<comment type="catalytic activity">
    <reaction evidence="1 18">
        <text>a 1,2-diacyl-sn-glycero-3-phosphate + CTP + H(+) = a CDP-1,2-diacyl-sn-glycerol + diphosphate</text>
        <dbReference type="Rhea" id="RHEA:16229"/>
        <dbReference type="ChEBI" id="CHEBI:15378"/>
        <dbReference type="ChEBI" id="CHEBI:33019"/>
        <dbReference type="ChEBI" id="CHEBI:37563"/>
        <dbReference type="ChEBI" id="CHEBI:58332"/>
        <dbReference type="ChEBI" id="CHEBI:58608"/>
        <dbReference type="EC" id="2.7.7.41"/>
    </reaction>
</comment>
<evidence type="ECO:0000256" key="10">
    <source>
        <dbReference type="ARBA" id="ARBA00022679"/>
    </source>
</evidence>
<proteinExistence type="inferred from homology"/>
<evidence type="ECO:0000256" key="11">
    <source>
        <dbReference type="ARBA" id="ARBA00022692"/>
    </source>
</evidence>
<comment type="caution">
    <text evidence="20">The sequence shown here is derived from an EMBL/GenBank/DDBJ whole genome shotgun (WGS) entry which is preliminary data.</text>
</comment>
<evidence type="ECO:0000256" key="12">
    <source>
        <dbReference type="ARBA" id="ARBA00022695"/>
    </source>
</evidence>
<evidence type="ECO:0000256" key="9">
    <source>
        <dbReference type="ARBA" id="ARBA00022516"/>
    </source>
</evidence>
<keyword evidence="13 19" id="KW-1133">Transmembrane helix</keyword>
<keyword evidence="21" id="KW-1185">Reference proteome</keyword>
<dbReference type="RefSeq" id="WP_113855806.1">
    <property type="nucleotide sequence ID" value="NZ_CP011940.1"/>
</dbReference>
<keyword evidence="14" id="KW-0443">Lipid metabolism</keyword>
<feature type="transmembrane region" description="Helical" evidence="19">
    <location>
        <begin position="145"/>
        <end position="166"/>
    </location>
</feature>
<dbReference type="Pfam" id="PF01148">
    <property type="entry name" value="CTP_transf_1"/>
    <property type="match status" value="1"/>
</dbReference>
<comment type="similarity">
    <text evidence="5 18">Belongs to the CDS family.</text>
</comment>
<sequence>MLAKRIITGIVGGGLTIFIIYEGNWLFFIMMTLLALLGWREYVRMLHAVKANLTEYAGYVWLAAVFGSWWFAGIKLLFLLCVVMMSWILLRTVVCHKRVSLSDSAYSLYGLLYIGGGFLAMLALRNGMLASYLTSMFQNVMLEPARFFVFLLVFSTWASDTFAFAAGKAVGKNKLCPSISPGKTREGALGGCIGTIVVALIFSLIFKFSLLHGLAIGLIVAIMAPLGDLVESVLKRTCGIKDSGNIIPGHGGILDRFDSLLFAAPAVYAYLMLVA</sequence>
<evidence type="ECO:0000256" key="3">
    <source>
        <dbReference type="ARBA" id="ARBA00005119"/>
    </source>
</evidence>
<evidence type="ECO:0000256" key="19">
    <source>
        <dbReference type="SAM" id="Phobius"/>
    </source>
</evidence>
<dbReference type="EMBL" id="JBIEKR010000003">
    <property type="protein sequence ID" value="MFG6272475.1"/>
    <property type="molecule type" value="Genomic_DNA"/>
</dbReference>
<keyword evidence="15 19" id="KW-0472">Membrane</keyword>
<dbReference type="GO" id="GO:0016779">
    <property type="term" value="F:nucleotidyltransferase activity"/>
    <property type="evidence" value="ECO:0007669"/>
    <property type="project" value="UniProtKB-KW"/>
</dbReference>
<feature type="transmembrane region" description="Helical" evidence="19">
    <location>
        <begin position="6"/>
        <end position="39"/>
    </location>
</feature>
<keyword evidence="12 18" id="KW-0548">Nucleotidyltransferase</keyword>
<keyword evidence="9" id="KW-0444">Lipid biosynthesis</keyword>